<dbReference type="Proteomes" id="UP000015101">
    <property type="component" value="Unassembled WGS sequence"/>
</dbReference>
<gene>
    <name evidence="3" type="primary">20202931</name>
    <name evidence="2" type="ORF">HELRODRAFT_169683</name>
</gene>
<dbReference type="EMBL" id="AMQM01003347">
    <property type="status" value="NOT_ANNOTATED_CDS"/>
    <property type="molecule type" value="Genomic_DNA"/>
</dbReference>
<feature type="region of interest" description="Disordered" evidence="1">
    <location>
        <begin position="409"/>
        <end position="433"/>
    </location>
</feature>
<dbReference type="InParanoid" id="T1F281"/>
<dbReference type="KEGG" id="hro:HELRODRAFT_169683"/>
<dbReference type="HOGENOM" id="CLU_315746_0_0_1"/>
<feature type="compositionally biased region" description="Polar residues" evidence="1">
    <location>
        <begin position="421"/>
        <end position="433"/>
    </location>
</feature>
<protein>
    <submittedName>
        <fullName evidence="2 3">Uncharacterized protein</fullName>
    </submittedName>
</protein>
<name>T1F281_HELRO</name>
<feature type="compositionally biased region" description="Basic and acidic residues" evidence="1">
    <location>
        <begin position="896"/>
        <end position="913"/>
    </location>
</feature>
<sequence length="925" mass="105366">MEKLSTYGPDNKKDKKILEELNSLMISIANEVLLCRPTSIYHFVARTLESQLDRRTLWEMQFDNETSVYPETTGMKHKETKNMNPNMFSRKTFFESKLKKSHKFYARDSYLSHLAMKKLEQEEVHSKKLNITKLDLLDNDNKPNYLTMNGYEIKPQTLPYQKSSDNSVKFVKFNYIPSHDCKLEDGVYKKVLSSMNLLIEIAKNNKSTKSGFKLYHLLKETNMTLQYDASNGGVISANCLKPSIFKKLQSDSKARVKFKNGEDVQSKDKEIKRDNFSKLEGNEENNSMLSEKRSEMDSLDGMLTKNNFMSARNSLVSLNGGNTSSMSITSEFEYNKKVISSSNECLTSFNSKMRINHTPTKIGVACQTAENRGSKTCHCGVTSVKMDKDNEGDRTFEDSEKRFVSNASWRVNDGETRSDKNSNSAVEGTTSRSFITDQTADETSLYRYIPLTHSPEQFDFLKLDKSHEISCNKYPHVFQPVRNKLNCKKDFMGSKSESKLVKQNWFDYQIRNLVHSSSAQTLGSNNNKNFDSFSCKEKFESKMDLLKAVDQLSSNPSLDHHVVKFNSEGALSQENSKFNNHLFSNFFGKENENLNSGEYNSEGQTVASKNISNSENNELNTVSETVTTRYPWPSIYYQTTWIDESYCSLVAASDNPFFNEKFSVQSSIDAQSGISKDWINIDEDEINGAGWSGNNNQTPPAGAMTAADATTVDLEETSKQNDITRHHKSVVTTTGSLNLFRKLMREFEKTPDVLDNGSDYIKEKLSTKTFNPDKYSSEPPGRSRVRGLIKIFDKTPEKETLPLSLRKSHRSFQKIETEAKSSEEYKDDNFEDETNVLNVWTSQVIFDSEQSAHENETDGDIFNCHVEDVTAVNGTIEIHNNFSDDLKTPKTQQHQENPKDALKLKSETDKNIERLSSPKLEESEV</sequence>
<organism evidence="3 4">
    <name type="scientific">Helobdella robusta</name>
    <name type="common">Californian leech</name>
    <dbReference type="NCBI Taxonomy" id="6412"/>
    <lineage>
        <taxon>Eukaryota</taxon>
        <taxon>Metazoa</taxon>
        <taxon>Spiralia</taxon>
        <taxon>Lophotrochozoa</taxon>
        <taxon>Annelida</taxon>
        <taxon>Clitellata</taxon>
        <taxon>Hirudinea</taxon>
        <taxon>Rhynchobdellida</taxon>
        <taxon>Glossiphoniidae</taxon>
        <taxon>Helobdella</taxon>
    </lineage>
</organism>
<dbReference type="EnsemblMetazoa" id="HelroT169683">
    <property type="protein sequence ID" value="HelroP169683"/>
    <property type="gene ID" value="HelroG169683"/>
</dbReference>
<evidence type="ECO:0000313" key="3">
    <source>
        <dbReference type="EnsemblMetazoa" id="HelroP169683"/>
    </source>
</evidence>
<keyword evidence="4" id="KW-1185">Reference proteome</keyword>
<evidence type="ECO:0000256" key="1">
    <source>
        <dbReference type="SAM" id="MobiDB-lite"/>
    </source>
</evidence>
<reference evidence="2 4" key="2">
    <citation type="journal article" date="2013" name="Nature">
        <title>Insights into bilaterian evolution from three spiralian genomes.</title>
        <authorList>
            <person name="Simakov O."/>
            <person name="Marletaz F."/>
            <person name="Cho S.J."/>
            <person name="Edsinger-Gonzales E."/>
            <person name="Havlak P."/>
            <person name="Hellsten U."/>
            <person name="Kuo D.H."/>
            <person name="Larsson T."/>
            <person name="Lv J."/>
            <person name="Arendt D."/>
            <person name="Savage R."/>
            <person name="Osoegawa K."/>
            <person name="de Jong P."/>
            <person name="Grimwood J."/>
            <person name="Chapman J.A."/>
            <person name="Shapiro H."/>
            <person name="Aerts A."/>
            <person name="Otillar R.P."/>
            <person name="Terry A.Y."/>
            <person name="Boore J.L."/>
            <person name="Grigoriev I.V."/>
            <person name="Lindberg D.R."/>
            <person name="Seaver E.C."/>
            <person name="Weisblat D.A."/>
            <person name="Putnam N.H."/>
            <person name="Rokhsar D.S."/>
        </authorList>
    </citation>
    <scope>NUCLEOTIDE SEQUENCE</scope>
</reference>
<proteinExistence type="predicted"/>
<evidence type="ECO:0000313" key="2">
    <source>
        <dbReference type="EMBL" id="ESO07968.1"/>
    </source>
</evidence>
<reference evidence="4" key="1">
    <citation type="submission" date="2012-12" db="EMBL/GenBank/DDBJ databases">
        <authorList>
            <person name="Hellsten U."/>
            <person name="Grimwood J."/>
            <person name="Chapman J.A."/>
            <person name="Shapiro H."/>
            <person name="Aerts A."/>
            <person name="Otillar R.P."/>
            <person name="Terry A.Y."/>
            <person name="Boore J.L."/>
            <person name="Simakov O."/>
            <person name="Marletaz F."/>
            <person name="Cho S.-J."/>
            <person name="Edsinger-Gonzales E."/>
            <person name="Havlak P."/>
            <person name="Kuo D.-H."/>
            <person name="Larsson T."/>
            <person name="Lv J."/>
            <person name="Arendt D."/>
            <person name="Savage R."/>
            <person name="Osoegawa K."/>
            <person name="de Jong P."/>
            <person name="Lindberg D.R."/>
            <person name="Seaver E.C."/>
            <person name="Weisblat D.A."/>
            <person name="Putnam N.H."/>
            <person name="Grigoriev I.V."/>
            <person name="Rokhsar D.S."/>
        </authorList>
    </citation>
    <scope>NUCLEOTIDE SEQUENCE</scope>
</reference>
<reference evidence="3" key="3">
    <citation type="submission" date="2015-06" db="UniProtKB">
        <authorList>
            <consortium name="EnsemblMetazoa"/>
        </authorList>
    </citation>
    <scope>IDENTIFICATION</scope>
</reference>
<dbReference type="EMBL" id="KB096134">
    <property type="protein sequence ID" value="ESO07968.1"/>
    <property type="molecule type" value="Genomic_DNA"/>
</dbReference>
<dbReference type="CTD" id="20202931"/>
<feature type="region of interest" description="Disordered" evidence="1">
    <location>
        <begin position="883"/>
        <end position="925"/>
    </location>
</feature>
<dbReference type="RefSeq" id="XP_009013757.1">
    <property type="nucleotide sequence ID" value="XM_009015509.1"/>
</dbReference>
<dbReference type="AlphaFoldDB" id="T1F281"/>
<evidence type="ECO:0000313" key="4">
    <source>
        <dbReference type="Proteomes" id="UP000015101"/>
    </source>
</evidence>
<accession>T1F281</accession>
<dbReference type="GeneID" id="20202931"/>